<dbReference type="EMBL" id="FOIZ01000001">
    <property type="protein sequence ID" value="SEW05340.1"/>
    <property type="molecule type" value="Genomic_DNA"/>
</dbReference>
<reference evidence="2 3" key="1">
    <citation type="submission" date="2016-10" db="EMBL/GenBank/DDBJ databases">
        <authorList>
            <person name="de Groot N.N."/>
        </authorList>
    </citation>
    <scope>NUCLEOTIDE SEQUENCE [LARGE SCALE GENOMIC DNA]</scope>
    <source>
        <strain evidence="2 3">DSM 17925</strain>
    </source>
</reference>
<name>A0A1I0NUV0_9RHOB</name>
<keyword evidence="3" id="KW-1185">Reference proteome</keyword>
<dbReference type="InterPro" id="IPR032710">
    <property type="entry name" value="NTF2-like_dom_sf"/>
</dbReference>
<evidence type="ECO:0000313" key="2">
    <source>
        <dbReference type="EMBL" id="SEW05340.1"/>
    </source>
</evidence>
<dbReference type="RefSeq" id="WP_089990628.1">
    <property type="nucleotide sequence ID" value="NZ_FOIZ01000001.1"/>
</dbReference>
<accession>A0A1I0NUV0</accession>
<dbReference type="InterPro" id="IPR027843">
    <property type="entry name" value="DUF4440"/>
</dbReference>
<gene>
    <name evidence="2" type="ORF">SAMN04488515_0833</name>
</gene>
<proteinExistence type="predicted"/>
<evidence type="ECO:0000313" key="3">
    <source>
        <dbReference type="Proteomes" id="UP000199167"/>
    </source>
</evidence>
<evidence type="ECO:0000259" key="1">
    <source>
        <dbReference type="Pfam" id="PF14534"/>
    </source>
</evidence>
<dbReference type="SUPFAM" id="SSF54427">
    <property type="entry name" value="NTF2-like"/>
    <property type="match status" value="1"/>
</dbReference>
<dbReference type="Proteomes" id="UP000199167">
    <property type="component" value="Unassembled WGS sequence"/>
</dbReference>
<dbReference type="Gene3D" id="3.10.450.50">
    <property type="match status" value="1"/>
</dbReference>
<feature type="domain" description="DUF4440" evidence="1">
    <location>
        <begin position="11"/>
        <end position="109"/>
    </location>
</feature>
<dbReference type="Pfam" id="PF14534">
    <property type="entry name" value="DUF4440"/>
    <property type="match status" value="1"/>
</dbReference>
<dbReference type="AlphaFoldDB" id="A0A1I0NUV0"/>
<dbReference type="OrthoDB" id="4479885at2"/>
<organism evidence="2 3">
    <name type="scientific">Cognatiyoonia koreensis</name>
    <dbReference type="NCBI Taxonomy" id="364200"/>
    <lineage>
        <taxon>Bacteria</taxon>
        <taxon>Pseudomonadati</taxon>
        <taxon>Pseudomonadota</taxon>
        <taxon>Alphaproteobacteria</taxon>
        <taxon>Rhodobacterales</taxon>
        <taxon>Paracoccaceae</taxon>
        <taxon>Cognatiyoonia</taxon>
    </lineage>
</organism>
<sequence length="122" mass="13272">MTDTFTLENTILAHERKVWDALVAGEMAADADALSADFLGVYPDGFAGKADHVGQLKDGPTVAEYEITAPQIRPLGPDTVLLAYHATFRRPSETQMKAMYVSSIWQAQGATRVNIFSQDTPA</sequence>
<dbReference type="STRING" id="364200.SAMN04488515_0833"/>
<protein>
    <recommendedName>
        <fullName evidence="1">DUF4440 domain-containing protein</fullName>
    </recommendedName>
</protein>